<evidence type="ECO:0000259" key="12">
    <source>
        <dbReference type="Pfam" id="PF00690"/>
    </source>
</evidence>
<protein>
    <submittedName>
        <fullName evidence="13">Uncharacterized protein</fullName>
    </submittedName>
</protein>
<evidence type="ECO:0000256" key="3">
    <source>
        <dbReference type="ARBA" id="ARBA00022692"/>
    </source>
</evidence>
<evidence type="ECO:0000256" key="1">
    <source>
        <dbReference type="ARBA" id="ARBA00004127"/>
    </source>
</evidence>
<keyword evidence="8 10" id="KW-1133">Transmembrane helix</keyword>
<evidence type="ECO:0000256" key="6">
    <source>
        <dbReference type="ARBA" id="ARBA00022842"/>
    </source>
</evidence>
<keyword evidence="3 10" id="KW-0812">Transmembrane</keyword>
<evidence type="ECO:0000256" key="7">
    <source>
        <dbReference type="ARBA" id="ARBA00022967"/>
    </source>
</evidence>
<dbReference type="EMBL" id="SSDS01000085">
    <property type="protein sequence ID" value="TXG76069.1"/>
    <property type="molecule type" value="Genomic_DNA"/>
</dbReference>
<dbReference type="Pfam" id="PF00122">
    <property type="entry name" value="E1-E2_ATPase"/>
    <property type="match status" value="1"/>
</dbReference>
<evidence type="ECO:0000256" key="4">
    <source>
        <dbReference type="ARBA" id="ARBA00022741"/>
    </source>
</evidence>
<comment type="subcellular location">
    <subcellularLocation>
        <location evidence="1">Endomembrane system</location>
        <topology evidence="1">Multi-pass membrane protein</topology>
    </subcellularLocation>
</comment>
<evidence type="ECO:0000256" key="8">
    <source>
        <dbReference type="ARBA" id="ARBA00022989"/>
    </source>
</evidence>
<dbReference type="Gene3D" id="2.70.150.10">
    <property type="entry name" value="Calcium-transporting ATPase, cytoplasmic transduction domain A"/>
    <property type="match status" value="1"/>
</dbReference>
<feature type="domain" description="P-type ATPase A" evidence="11">
    <location>
        <begin position="73"/>
        <end position="184"/>
    </location>
</feature>
<feature type="transmembrane region" description="Helical" evidence="10">
    <location>
        <begin position="42"/>
        <end position="61"/>
    </location>
</feature>
<proteinExistence type="predicted"/>
<dbReference type="GO" id="GO:0005524">
    <property type="term" value="F:ATP binding"/>
    <property type="evidence" value="ECO:0007669"/>
    <property type="project" value="UniProtKB-KW"/>
</dbReference>
<dbReference type="InterPro" id="IPR059000">
    <property type="entry name" value="ATPase_P-type_domA"/>
</dbReference>
<reference evidence="13 14" key="1">
    <citation type="submission" date="2018-09" db="EMBL/GenBank/DDBJ databases">
        <title>Metagenome Assembled Genomes from an Advanced Water Purification Facility.</title>
        <authorList>
            <person name="Stamps B.W."/>
            <person name="Spear J.R."/>
        </authorList>
    </citation>
    <scope>NUCLEOTIDE SEQUENCE [LARGE SCALE GENOMIC DNA]</scope>
    <source>
        <strain evidence="13">Bin_63_2</strain>
    </source>
</reference>
<keyword evidence="2" id="KW-0597">Phosphoprotein</keyword>
<dbReference type="InterPro" id="IPR008250">
    <property type="entry name" value="ATPase_P-typ_transduc_dom_A_sf"/>
</dbReference>
<evidence type="ECO:0000256" key="2">
    <source>
        <dbReference type="ARBA" id="ARBA00022553"/>
    </source>
</evidence>
<keyword evidence="6" id="KW-0460">Magnesium</keyword>
<dbReference type="SUPFAM" id="SSF81653">
    <property type="entry name" value="Calcium ATPase, transduction domain A"/>
    <property type="match status" value="1"/>
</dbReference>
<dbReference type="InterPro" id="IPR001757">
    <property type="entry name" value="P_typ_ATPase"/>
</dbReference>
<organism evidence="13 14">
    <name type="scientific">Candidatus Dojkabacteria bacterium</name>
    <dbReference type="NCBI Taxonomy" id="2099670"/>
    <lineage>
        <taxon>Bacteria</taxon>
        <taxon>Candidatus Dojkabacteria</taxon>
    </lineage>
</organism>
<evidence type="ECO:0000256" key="10">
    <source>
        <dbReference type="SAM" id="Phobius"/>
    </source>
</evidence>
<dbReference type="PANTHER" id="PTHR42861">
    <property type="entry name" value="CALCIUM-TRANSPORTING ATPASE"/>
    <property type="match status" value="1"/>
</dbReference>
<evidence type="ECO:0000256" key="9">
    <source>
        <dbReference type="ARBA" id="ARBA00023136"/>
    </source>
</evidence>
<evidence type="ECO:0000256" key="5">
    <source>
        <dbReference type="ARBA" id="ARBA00022840"/>
    </source>
</evidence>
<sequence>MPQSKRRSLWSMIFEQLKSTLILVLIVAAGLAAFLEGSYIDAAIILGIVIINTIIGVLQEYKTERTLEHLKNLLTPQARVMRDGKMQIISATDVVPGDILLIDEGEKIVADARLIVSGGLRVNQAILTGESVAQEKNTYIIADSTPLSDRTNMIYQGTTVAAGSGQAVVVATGAYTELGHISGMVGQIQDEVNPFSQKLEDFSRRIAIIITILCLFIVAVLLFEGGAFSHSFLVAVSLAVSAIPE</sequence>
<name>A0A5C7J3X4_9BACT</name>
<comment type="caution">
    <text evidence="13">The sequence shown here is derived from an EMBL/GenBank/DDBJ whole genome shotgun (WGS) entry which is preliminary data.</text>
</comment>
<gene>
    <name evidence="13" type="ORF">E6Q11_05490</name>
</gene>
<dbReference type="SUPFAM" id="SSF81665">
    <property type="entry name" value="Calcium ATPase, transmembrane domain M"/>
    <property type="match status" value="1"/>
</dbReference>
<dbReference type="GO" id="GO:0016887">
    <property type="term" value="F:ATP hydrolysis activity"/>
    <property type="evidence" value="ECO:0007669"/>
    <property type="project" value="InterPro"/>
</dbReference>
<dbReference type="AlphaFoldDB" id="A0A5C7J3X4"/>
<keyword evidence="5" id="KW-0067">ATP-binding</keyword>
<keyword evidence="7" id="KW-1278">Translocase</keyword>
<accession>A0A5C7J3X4</accession>
<evidence type="ECO:0000259" key="11">
    <source>
        <dbReference type="Pfam" id="PF00122"/>
    </source>
</evidence>
<feature type="domain" description="Cation-transporting P-type ATPase N-terminal" evidence="12">
    <location>
        <begin position="1"/>
        <end position="31"/>
    </location>
</feature>
<evidence type="ECO:0000313" key="13">
    <source>
        <dbReference type="EMBL" id="TXG76069.1"/>
    </source>
</evidence>
<dbReference type="InterPro" id="IPR004014">
    <property type="entry name" value="ATPase_P-typ_cation-transptr_N"/>
</dbReference>
<dbReference type="GO" id="GO:0012505">
    <property type="term" value="C:endomembrane system"/>
    <property type="evidence" value="ECO:0007669"/>
    <property type="project" value="UniProtKB-SubCell"/>
</dbReference>
<keyword evidence="4" id="KW-0547">Nucleotide-binding</keyword>
<feature type="transmembrane region" description="Helical" evidence="10">
    <location>
        <begin position="206"/>
        <end position="223"/>
    </location>
</feature>
<dbReference type="Gene3D" id="1.20.1110.10">
    <property type="entry name" value="Calcium-transporting ATPase, transmembrane domain"/>
    <property type="match status" value="1"/>
</dbReference>
<evidence type="ECO:0000313" key="14">
    <source>
        <dbReference type="Proteomes" id="UP000321026"/>
    </source>
</evidence>
<dbReference type="FunFam" id="2.70.150.10:FF:000160">
    <property type="entry name" value="Sarcoplasmic/endoplasmic reticulum calcium ATPase 1"/>
    <property type="match status" value="1"/>
</dbReference>
<dbReference type="Proteomes" id="UP000321026">
    <property type="component" value="Unassembled WGS sequence"/>
</dbReference>
<keyword evidence="9 10" id="KW-0472">Membrane</keyword>
<dbReference type="NCBIfam" id="TIGR01494">
    <property type="entry name" value="ATPase_P-type"/>
    <property type="match status" value="1"/>
</dbReference>
<dbReference type="Pfam" id="PF00690">
    <property type="entry name" value="Cation_ATPase_N"/>
    <property type="match status" value="1"/>
</dbReference>
<dbReference type="GO" id="GO:0016020">
    <property type="term" value="C:membrane"/>
    <property type="evidence" value="ECO:0007669"/>
    <property type="project" value="InterPro"/>
</dbReference>
<dbReference type="InterPro" id="IPR023298">
    <property type="entry name" value="ATPase_P-typ_TM_dom_sf"/>
</dbReference>